<evidence type="ECO:0000313" key="1">
    <source>
        <dbReference type="EMBL" id="XRI73443.1"/>
    </source>
</evidence>
<accession>A0ACD5HGM1</accession>
<protein>
    <submittedName>
        <fullName evidence="1">Uncharacterized protein</fullName>
    </submittedName>
</protein>
<dbReference type="Proteomes" id="UP001195965">
    <property type="component" value="Chromosome"/>
</dbReference>
<evidence type="ECO:0000313" key="2">
    <source>
        <dbReference type="Proteomes" id="UP001195965"/>
    </source>
</evidence>
<sequence>MAWILANKDWIFGGIGISFFGLIIWFFHFNSRGGESDAAINNSTKVDVTVNNNTGDIVSKENQKSGAFNIDTAKSNTHILFVDDENFSVLKIIKKAGWIHTRKVKDIDNIDGNDATWADIYFIDIHGVGASMEFQEEGLGLAQALKRRYPKKGLVIYSSNQDGDMFNSALNLSDANLRKNTEPHEFLRTLENIAERMHNDK</sequence>
<name>A0ACD5HGM1_9PROT</name>
<reference evidence="1 2" key="1">
    <citation type="journal article" date="2021" name="ISME J.">
        <title>Genomic evolution of the class Acidithiobacillia: deep-branching Proteobacteria living in extreme acidic conditions.</title>
        <authorList>
            <person name="Moya-Beltran A."/>
            <person name="Beard S."/>
            <person name="Rojas-Villalobos C."/>
            <person name="Issotta F."/>
            <person name="Gallardo Y."/>
            <person name="Ulloa R."/>
            <person name="Giaveno A."/>
            <person name="Degli Esposti M."/>
            <person name="Johnson D.B."/>
            <person name="Quatrini R."/>
        </authorList>
    </citation>
    <scope>NUCLEOTIDE SEQUENCE [LARGE SCALE GENOMIC DNA]</scope>
    <source>
        <strain evidence="1 2">GG1-14</strain>
    </source>
</reference>
<organism evidence="1 2">
    <name type="scientific">Acidithiobacillus montserratensis</name>
    <dbReference type="NCBI Taxonomy" id="2729135"/>
    <lineage>
        <taxon>Bacteria</taxon>
        <taxon>Pseudomonadati</taxon>
        <taxon>Pseudomonadota</taxon>
        <taxon>Acidithiobacillia</taxon>
        <taxon>Acidithiobacillales</taxon>
        <taxon>Acidithiobacillaceae</taxon>
        <taxon>Acidithiobacillus</taxon>
    </lineage>
</organism>
<proteinExistence type="predicted"/>
<dbReference type="EMBL" id="CP127526">
    <property type="protein sequence ID" value="XRI73443.1"/>
    <property type="molecule type" value="Genomic_DNA"/>
</dbReference>
<gene>
    <name evidence="1" type="ORF">HHS34_013525</name>
</gene>
<keyword evidence="2" id="KW-1185">Reference proteome</keyword>